<evidence type="ECO:0000259" key="5">
    <source>
        <dbReference type="Pfam" id="PF01167"/>
    </source>
</evidence>
<dbReference type="PROSITE" id="PS01200">
    <property type="entry name" value="TUB_1"/>
    <property type="match status" value="1"/>
</dbReference>
<gene>
    <name evidence="6" type="ORF">DTER00134_LOCUS18622</name>
</gene>
<dbReference type="SUPFAM" id="SSF54518">
    <property type="entry name" value="Tubby C-terminal domain-like"/>
    <property type="match status" value="1"/>
</dbReference>
<evidence type="ECO:0000256" key="2">
    <source>
        <dbReference type="ARBA" id="ARBA00007129"/>
    </source>
</evidence>
<feature type="region of interest" description="Disordered" evidence="4">
    <location>
        <begin position="97"/>
        <end position="133"/>
    </location>
</feature>
<evidence type="ECO:0000313" key="6">
    <source>
        <dbReference type="EMBL" id="CAE0503549.1"/>
    </source>
</evidence>
<evidence type="ECO:0000256" key="4">
    <source>
        <dbReference type="SAM" id="MobiDB-lite"/>
    </source>
</evidence>
<reference evidence="6" key="1">
    <citation type="submission" date="2021-01" db="EMBL/GenBank/DDBJ databases">
        <authorList>
            <person name="Corre E."/>
            <person name="Pelletier E."/>
            <person name="Niang G."/>
            <person name="Scheremetjew M."/>
            <person name="Finn R."/>
            <person name="Kale V."/>
            <person name="Holt S."/>
            <person name="Cochrane G."/>
            <person name="Meng A."/>
            <person name="Brown T."/>
            <person name="Cohen L."/>
        </authorList>
    </citation>
    <scope>NUCLEOTIDE SEQUENCE</scope>
    <source>
        <strain evidence="6">CCMP1320</strain>
    </source>
</reference>
<dbReference type="PANTHER" id="PTHR16517:SF7">
    <property type="entry name" value="PROTEIN KING TUBBY"/>
    <property type="match status" value="1"/>
</dbReference>
<sequence length="481" mass="52352">MSLSSDSEDDAVQVQGYTPVLSVAHSLRAQALPVREGSADRLHRWPQGGVSTYTNTLYKSDTPSDVRPISAGQRANMQTQKSLQAQRRAERMQGSMYTSNEGGLYGGQGSPRPSSVSDGKGPSPLVATMPARTGSGDVYGLKASFDPNEGSEEAAAAAAAAQREQDRINNSYKPISSLPGQMPSRGLSASIQGPRSPLGVSTPVVPPILEATDMRTFLMAPGPKTQPIACYIIREKAGSALTGGKNNVKYSLYLEDGKRFLMAARKRQRKRTSNYVISLDAEDLKRESEAFFGKLRSNFVGSDFTIYDAGTKPEAKKRGKKKDEDEEDEEEDDGMERQQLGCVSYQYNVLGTRGPRKMTAVIPPVGPSGLSVYLPSGPGDNILDRSKKDGGRHAAGLVVMHNKTPRWNDELNAYCLNFHGRVTEASVKNFQLVTDDNPNHVILQFGKTGKHSFTMDYQYPMSALQAFSICLSSFDNKLACE</sequence>
<dbReference type="GO" id="GO:0005737">
    <property type="term" value="C:cytoplasm"/>
    <property type="evidence" value="ECO:0007669"/>
    <property type="project" value="UniProtKB-SubCell"/>
</dbReference>
<feature type="region of interest" description="Disordered" evidence="4">
    <location>
        <begin position="313"/>
        <end position="337"/>
    </location>
</feature>
<dbReference type="PRINTS" id="PR01573">
    <property type="entry name" value="SUPERTUBBY"/>
</dbReference>
<comment type="similarity">
    <text evidence="2">Belongs to the TUB family.</text>
</comment>
<accession>A0A7S3R5W3</accession>
<feature type="region of interest" description="Disordered" evidence="4">
    <location>
        <begin position="174"/>
        <end position="198"/>
    </location>
</feature>
<comment type="subcellular location">
    <subcellularLocation>
        <location evidence="1">Cytoplasm</location>
    </subcellularLocation>
</comment>
<dbReference type="EMBL" id="HBIP01030667">
    <property type="protein sequence ID" value="CAE0503549.1"/>
    <property type="molecule type" value="Transcribed_RNA"/>
</dbReference>
<dbReference type="InterPro" id="IPR000007">
    <property type="entry name" value="Tubby_C"/>
</dbReference>
<dbReference type="InterPro" id="IPR018066">
    <property type="entry name" value="Tubby_C_CS"/>
</dbReference>
<dbReference type="Gene3D" id="3.20.90.10">
    <property type="entry name" value="Tubby Protein, Chain A"/>
    <property type="match status" value="1"/>
</dbReference>
<dbReference type="InterPro" id="IPR025659">
    <property type="entry name" value="Tubby-like_C"/>
</dbReference>
<dbReference type="AlphaFoldDB" id="A0A7S3R5W3"/>
<keyword evidence="3" id="KW-0963">Cytoplasm</keyword>
<proteinExistence type="inferred from homology"/>
<protein>
    <recommendedName>
        <fullName evidence="5">Tubby C-terminal domain-containing protein</fullName>
    </recommendedName>
</protein>
<organism evidence="6">
    <name type="scientific">Dunaliella tertiolecta</name>
    <name type="common">Green alga</name>
    <dbReference type="NCBI Taxonomy" id="3047"/>
    <lineage>
        <taxon>Eukaryota</taxon>
        <taxon>Viridiplantae</taxon>
        <taxon>Chlorophyta</taxon>
        <taxon>core chlorophytes</taxon>
        <taxon>Chlorophyceae</taxon>
        <taxon>CS clade</taxon>
        <taxon>Chlamydomonadales</taxon>
        <taxon>Dunaliellaceae</taxon>
        <taxon>Dunaliella</taxon>
    </lineage>
</organism>
<evidence type="ECO:0000256" key="3">
    <source>
        <dbReference type="ARBA" id="ARBA00022490"/>
    </source>
</evidence>
<dbReference type="PANTHER" id="PTHR16517">
    <property type="entry name" value="TUBBY-RELATED"/>
    <property type="match status" value="1"/>
</dbReference>
<feature type="domain" description="Tubby C-terminal" evidence="5">
    <location>
        <begin position="219"/>
        <end position="476"/>
    </location>
</feature>
<name>A0A7S3R5W3_DUNTE</name>
<dbReference type="Pfam" id="PF01167">
    <property type="entry name" value="Tub"/>
    <property type="match status" value="1"/>
</dbReference>
<feature type="compositionally biased region" description="Acidic residues" evidence="4">
    <location>
        <begin position="324"/>
        <end position="334"/>
    </location>
</feature>
<evidence type="ECO:0000256" key="1">
    <source>
        <dbReference type="ARBA" id="ARBA00004496"/>
    </source>
</evidence>